<dbReference type="Pfam" id="PF00202">
    <property type="entry name" value="Aminotran_3"/>
    <property type="match status" value="1"/>
</dbReference>
<keyword evidence="3 4" id="KW-0663">Pyridoxal phosphate</keyword>
<dbReference type="GO" id="GO:0030170">
    <property type="term" value="F:pyridoxal phosphate binding"/>
    <property type="evidence" value="ECO:0007669"/>
    <property type="project" value="InterPro"/>
</dbReference>
<gene>
    <name evidence="5" type="ORF">KAF25_011208</name>
</gene>
<dbReference type="PANTHER" id="PTHR43094">
    <property type="entry name" value="AMINOTRANSFERASE"/>
    <property type="match status" value="1"/>
</dbReference>
<feature type="non-terminal residue" evidence="5">
    <location>
        <position position="1"/>
    </location>
</feature>
<comment type="cofactor">
    <cofactor evidence="1">
        <name>pyridoxal 5'-phosphate</name>
        <dbReference type="ChEBI" id="CHEBI:597326"/>
    </cofactor>
</comment>
<sequence>AVPISPVLSLLFQLTSYHITLHAVTMRLITSHKTCDVARGAFRNTSLISHISRASVSTLHARIDSPPPRIVKSQGCWLETHQGHKILDASSGAAVVSIGHNQSRVKDAIAAQLDQVAYCYNPFFTTEAAEKISSFLTQSTNGAMSKVFIVSSGTEAVEAALKIARQYFTELPTPQPSRTRFIARKQSYHGNTLGSLAVGGHKARRGVYEPILAPNVSHVSPCYPYREMKADETEQQYVGRLAKELDDEFQRVGPDTVCAFIAETVSGTSLGCAPPVPGYFKAMREVCDRHGALLIMDEVMSGMGRTGTLHAWEQEGVIPDLQTVAKGLGAGYMPVGALLVGKKVADTLAQGSGAFSHSQTYQGHPVACAAAYAVQCVVKDDNMLQNVQEIGKALGAKLKERLAGHKNVGDIRGRGLYWGLEFVRDKVSKDPFDLSEQIAGKLHKTALGAEHGISLIPATGNIDGIRGDMVIISPPFTVTEEEIEMIVDKIEKVIIAVLGA</sequence>
<comment type="caution">
    <text evidence="5">The sequence shown here is derived from an EMBL/GenBank/DDBJ whole genome shotgun (WGS) entry which is preliminary data.</text>
</comment>
<dbReference type="InterPro" id="IPR015422">
    <property type="entry name" value="PyrdxlP-dep_Trfase_small"/>
</dbReference>
<accession>A0A9P7GUE4</accession>
<dbReference type="InterPro" id="IPR015421">
    <property type="entry name" value="PyrdxlP-dep_Trfase_major"/>
</dbReference>
<keyword evidence="6" id="KW-1185">Reference proteome</keyword>
<proteinExistence type="inferred from homology"/>
<dbReference type="Proteomes" id="UP000782241">
    <property type="component" value="Unassembled WGS sequence"/>
</dbReference>
<evidence type="ECO:0000256" key="4">
    <source>
        <dbReference type="RuleBase" id="RU003560"/>
    </source>
</evidence>
<dbReference type="EMBL" id="JAGPUO010000019">
    <property type="protein sequence ID" value="KAG5657039.1"/>
    <property type="molecule type" value="Genomic_DNA"/>
</dbReference>
<evidence type="ECO:0000313" key="5">
    <source>
        <dbReference type="EMBL" id="KAG5657039.1"/>
    </source>
</evidence>
<dbReference type="InterPro" id="IPR015424">
    <property type="entry name" value="PyrdxlP-dep_Trfase"/>
</dbReference>
<comment type="similarity">
    <text evidence="2 4">Belongs to the class-III pyridoxal-phosphate-dependent aminotransferase family.</text>
</comment>
<dbReference type="CDD" id="cd00610">
    <property type="entry name" value="OAT_like"/>
    <property type="match status" value="1"/>
</dbReference>
<dbReference type="Gene3D" id="3.40.640.10">
    <property type="entry name" value="Type I PLP-dependent aspartate aminotransferase-like (Major domain)"/>
    <property type="match status" value="1"/>
</dbReference>
<evidence type="ECO:0000256" key="3">
    <source>
        <dbReference type="ARBA" id="ARBA00022898"/>
    </source>
</evidence>
<dbReference type="GO" id="GO:0005829">
    <property type="term" value="C:cytosol"/>
    <property type="evidence" value="ECO:0007669"/>
    <property type="project" value="TreeGrafter"/>
</dbReference>
<evidence type="ECO:0000256" key="2">
    <source>
        <dbReference type="ARBA" id="ARBA00008954"/>
    </source>
</evidence>
<dbReference type="GO" id="GO:0008483">
    <property type="term" value="F:transaminase activity"/>
    <property type="evidence" value="ECO:0007669"/>
    <property type="project" value="InterPro"/>
</dbReference>
<dbReference type="PANTHER" id="PTHR43094:SF1">
    <property type="entry name" value="AMINOTRANSFERASE CLASS-III"/>
    <property type="match status" value="1"/>
</dbReference>
<dbReference type="InterPro" id="IPR005814">
    <property type="entry name" value="Aminotrans_3"/>
</dbReference>
<evidence type="ECO:0008006" key="7">
    <source>
        <dbReference type="Google" id="ProtNLM"/>
    </source>
</evidence>
<evidence type="ECO:0000313" key="6">
    <source>
        <dbReference type="Proteomes" id="UP000782241"/>
    </source>
</evidence>
<dbReference type="NCBIfam" id="NF005685">
    <property type="entry name" value="PRK07483.1"/>
    <property type="match status" value="1"/>
</dbReference>
<evidence type="ECO:0000256" key="1">
    <source>
        <dbReference type="ARBA" id="ARBA00001933"/>
    </source>
</evidence>
<dbReference type="FunFam" id="3.40.640.10:FF:000004">
    <property type="entry name" value="Acetylornithine aminotransferase"/>
    <property type="match status" value="1"/>
</dbReference>
<reference evidence="5" key="1">
    <citation type="submission" date="2021-04" db="EMBL/GenBank/DDBJ databases">
        <title>Draft genome of Fusarium avenaceum strain F156N33, isolated from an atmospheric sample in Virginia.</title>
        <authorList>
            <person name="Yang S."/>
            <person name="Vinatzer B.A."/>
            <person name="Coleman J."/>
        </authorList>
    </citation>
    <scope>NUCLEOTIDE SEQUENCE</scope>
    <source>
        <strain evidence="5">F156N33</strain>
    </source>
</reference>
<dbReference type="AlphaFoldDB" id="A0A9P7GUE4"/>
<name>A0A9P7GUE4_9HYPO</name>
<organism evidence="5 6">
    <name type="scientific">Fusarium avenaceum</name>
    <dbReference type="NCBI Taxonomy" id="40199"/>
    <lineage>
        <taxon>Eukaryota</taxon>
        <taxon>Fungi</taxon>
        <taxon>Dikarya</taxon>
        <taxon>Ascomycota</taxon>
        <taxon>Pezizomycotina</taxon>
        <taxon>Sordariomycetes</taxon>
        <taxon>Hypocreomycetidae</taxon>
        <taxon>Hypocreales</taxon>
        <taxon>Nectriaceae</taxon>
        <taxon>Fusarium</taxon>
        <taxon>Fusarium tricinctum species complex</taxon>
    </lineage>
</organism>
<dbReference type="SUPFAM" id="SSF53383">
    <property type="entry name" value="PLP-dependent transferases"/>
    <property type="match status" value="1"/>
</dbReference>
<protein>
    <recommendedName>
        <fullName evidence="7">Aminotransferase</fullName>
    </recommendedName>
</protein>
<dbReference type="Gene3D" id="3.90.1150.10">
    <property type="entry name" value="Aspartate Aminotransferase, domain 1"/>
    <property type="match status" value="1"/>
</dbReference>